<evidence type="ECO:0000313" key="2">
    <source>
        <dbReference type="EMBL" id="OQR68032.1"/>
    </source>
</evidence>
<accession>A0A1V9X454</accession>
<dbReference type="InParanoid" id="A0A1V9X454"/>
<sequence>MYGKKYLLPRSMALLFYVKESKRCHHVARTGKGSQAAFEKSVLCKRQLRKSGSQTPRLSSSGSQTDTGQAEALHDRFHYVCRRRLLLTGIATVRVWSKRKGLGKAGNEKQVANDSVAMTTTCEGSLS</sequence>
<dbReference type="EMBL" id="MNPL01026313">
    <property type="protein sequence ID" value="OQR68032.1"/>
    <property type="molecule type" value="Genomic_DNA"/>
</dbReference>
<comment type="caution">
    <text evidence="2">The sequence shown here is derived from an EMBL/GenBank/DDBJ whole genome shotgun (WGS) entry which is preliminary data.</text>
</comment>
<reference evidence="2 3" key="1">
    <citation type="journal article" date="2017" name="Gigascience">
        <title>Draft genome of the honey bee ectoparasitic mite, Tropilaelaps mercedesae, is shaped by the parasitic life history.</title>
        <authorList>
            <person name="Dong X."/>
            <person name="Armstrong S.D."/>
            <person name="Xia D."/>
            <person name="Makepeace B.L."/>
            <person name="Darby A.C."/>
            <person name="Kadowaki T."/>
        </authorList>
    </citation>
    <scope>NUCLEOTIDE SEQUENCE [LARGE SCALE GENOMIC DNA]</scope>
    <source>
        <strain evidence="2">Wuxi-XJTLU</strain>
    </source>
</reference>
<evidence type="ECO:0000313" key="3">
    <source>
        <dbReference type="Proteomes" id="UP000192247"/>
    </source>
</evidence>
<protein>
    <submittedName>
        <fullName evidence="2">Uncharacterized protein</fullName>
    </submittedName>
</protein>
<name>A0A1V9X454_9ACAR</name>
<proteinExistence type="predicted"/>
<feature type="region of interest" description="Disordered" evidence="1">
    <location>
        <begin position="48"/>
        <end position="70"/>
    </location>
</feature>
<evidence type="ECO:0000256" key="1">
    <source>
        <dbReference type="SAM" id="MobiDB-lite"/>
    </source>
</evidence>
<dbReference type="AlphaFoldDB" id="A0A1V9X454"/>
<organism evidence="2 3">
    <name type="scientific">Tropilaelaps mercedesae</name>
    <dbReference type="NCBI Taxonomy" id="418985"/>
    <lineage>
        <taxon>Eukaryota</taxon>
        <taxon>Metazoa</taxon>
        <taxon>Ecdysozoa</taxon>
        <taxon>Arthropoda</taxon>
        <taxon>Chelicerata</taxon>
        <taxon>Arachnida</taxon>
        <taxon>Acari</taxon>
        <taxon>Parasitiformes</taxon>
        <taxon>Mesostigmata</taxon>
        <taxon>Gamasina</taxon>
        <taxon>Dermanyssoidea</taxon>
        <taxon>Laelapidae</taxon>
        <taxon>Tropilaelaps</taxon>
    </lineage>
</organism>
<gene>
    <name evidence="2" type="ORF">BIW11_13163</name>
</gene>
<keyword evidence="3" id="KW-1185">Reference proteome</keyword>
<dbReference type="Proteomes" id="UP000192247">
    <property type="component" value="Unassembled WGS sequence"/>
</dbReference>
<feature type="compositionally biased region" description="Polar residues" evidence="1">
    <location>
        <begin position="50"/>
        <end position="68"/>
    </location>
</feature>